<evidence type="ECO:0000313" key="4">
    <source>
        <dbReference type="WBParaSite" id="sdigi.contig279.g7007.t1"/>
    </source>
</evidence>
<protein>
    <submittedName>
        <fullName evidence="4">EF-hand domain-containing protein</fullName>
    </submittedName>
</protein>
<feature type="domain" description="EF-hand" evidence="2">
    <location>
        <begin position="103"/>
        <end position="138"/>
    </location>
</feature>
<sequence length="230" mass="26097">MVVADDDNEGDEIDYDGDRRLTLNELKKWRKTNHVIKTDKELERLIQLADKNYDGSLSIAEYVTLVLTRKPIRQSEQIFKRLDVNGDGELTENEAMGSKSAGISEKIINGIFELSDFNRDGKITLDEFSLMVDNNPTAERQPKTQAEQNRDLAQQLMTIIDQNQDKNLSLEEVHSFANANARVSKADVIEAFGYLDANHDTFLNFDELVALPDKMVALVHFREPPPVSDN</sequence>
<dbReference type="PANTHER" id="PTHR10827">
    <property type="entry name" value="RETICULOCALBIN"/>
    <property type="match status" value="1"/>
</dbReference>
<dbReference type="Gene3D" id="1.10.238.10">
    <property type="entry name" value="EF-hand"/>
    <property type="match status" value="3"/>
</dbReference>
<dbReference type="AlphaFoldDB" id="A0A915PV48"/>
<dbReference type="SMART" id="SM00054">
    <property type="entry name" value="EFh"/>
    <property type="match status" value="5"/>
</dbReference>
<evidence type="ECO:0000313" key="3">
    <source>
        <dbReference type="Proteomes" id="UP000887581"/>
    </source>
</evidence>
<organism evidence="3 4">
    <name type="scientific">Setaria digitata</name>
    <dbReference type="NCBI Taxonomy" id="48799"/>
    <lineage>
        <taxon>Eukaryota</taxon>
        <taxon>Metazoa</taxon>
        <taxon>Ecdysozoa</taxon>
        <taxon>Nematoda</taxon>
        <taxon>Chromadorea</taxon>
        <taxon>Rhabditida</taxon>
        <taxon>Spirurina</taxon>
        <taxon>Spiruromorpha</taxon>
        <taxon>Filarioidea</taxon>
        <taxon>Setariidae</taxon>
        <taxon>Setaria</taxon>
    </lineage>
</organism>
<evidence type="ECO:0000259" key="2">
    <source>
        <dbReference type="PROSITE" id="PS50222"/>
    </source>
</evidence>
<dbReference type="WBParaSite" id="sdigi.contig279.g7007.t1">
    <property type="protein sequence ID" value="sdigi.contig279.g7007.t1"/>
    <property type="gene ID" value="sdigi.contig279.g7007"/>
</dbReference>
<dbReference type="InterPro" id="IPR018247">
    <property type="entry name" value="EF_Hand_1_Ca_BS"/>
</dbReference>
<dbReference type="Proteomes" id="UP000887581">
    <property type="component" value="Unplaced"/>
</dbReference>
<feature type="domain" description="EF-hand" evidence="2">
    <location>
        <begin position="37"/>
        <end position="72"/>
    </location>
</feature>
<dbReference type="InterPro" id="IPR011992">
    <property type="entry name" value="EF-hand-dom_pair"/>
</dbReference>
<dbReference type="PROSITE" id="PS50222">
    <property type="entry name" value="EF_HAND_2"/>
    <property type="match status" value="3"/>
</dbReference>
<keyword evidence="1" id="KW-0106">Calcium</keyword>
<dbReference type="SUPFAM" id="SSF47473">
    <property type="entry name" value="EF-hand"/>
    <property type="match status" value="2"/>
</dbReference>
<reference evidence="4" key="1">
    <citation type="submission" date="2022-11" db="UniProtKB">
        <authorList>
            <consortium name="WormBaseParasite"/>
        </authorList>
    </citation>
    <scope>IDENTIFICATION</scope>
</reference>
<proteinExistence type="predicted"/>
<dbReference type="Pfam" id="PF13499">
    <property type="entry name" value="EF-hand_7"/>
    <property type="match status" value="2"/>
</dbReference>
<dbReference type="InterPro" id="IPR002048">
    <property type="entry name" value="EF_hand_dom"/>
</dbReference>
<dbReference type="PROSITE" id="PS00018">
    <property type="entry name" value="EF_HAND_1"/>
    <property type="match status" value="2"/>
</dbReference>
<dbReference type="GO" id="GO:0005509">
    <property type="term" value="F:calcium ion binding"/>
    <property type="evidence" value="ECO:0007669"/>
    <property type="project" value="InterPro"/>
</dbReference>
<name>A0A915PV48_9BILA</name>
<keyword evidence="3" id="KW-1185">Reference proteome</keyword>
<accession>A0A915PV48</accession>
<feature type="domain" description="EF-hand" evidence="2">
    <location>
        <begin position="183"/>
        <end position="218"/>
    </location>
</feature>
<evidence type="ECO:0000256" key="1">
    <source>
        <dbReference type="ARBA" id="ARBA00022837"/>
    </source>
</evidence>
<dbReference type="PANTHER" id="PTHR10827:SF85">
    <property type="entry name" value="CALCIUM-BINDING PROTEIN"/>
    <property type="match status" value="1"/>
</dbReference>